<reference evidence="2" key="1">
    <citation type="journal article" date="2011" name="Mol. Microbiol.">
        <title>Ureaplasma antigenic variation beyond MBA phase variation: DNA inversions generating chimeric structures and switching in expression of the MBA N-terminal paralogue UU172.</title>
        <authorList>
            <person name="Zimmerman C.U."/>
            <person name="Rosengarten R."/>
            <person name="Spergser J."/>
        </authorList>
    </citation>
    <scope>NUCLEOTIDE SEQUENCE</scope>
    <source>
        <strain evidence="2">V892</strain>
    </source>
</reference>
<gene>
    <name evidence="2" type="ORF">uu143_172C</name>
</gene>
<feature type="compositionally biased region" description="Polar residues" evidence="1">
    <location>
        <begin position="230"/>
        <end position="247"/>
    </location>
</feature>
<organism evidence="2">
    <name type="scientific">Ureaplasma parvum serovar 3</name>
    <dbReference type="NCBI Taxonomy" id="38504"/>
    <lineage>
        <taxon>Bacteria</taxon>
        <taxon>Bacillati</taxon>
        <taxon>Mycoplasmatota</taxon>
        <taxon>Mycoplasmoidales</taxon>
        <taxon>Mycoplasmoidaceae</taxon>
        <taxon>Ureaplasma</taxon>
    </lineage>
</organism>
<evidence type="ECO:0000313" key="2">
    <source>
        <dbReference type="EMBL" id="CBI70491.1"/>
    </source>
</evidence>
<dbReference type="AlphaFoldDB" id="D2EDK9"/>
<name>D2EDK9_UREPR</name>
<proteinExistence type="predicted"/>
<feature type="region of interest" description="Disordered" evidence="1">
    <location>
        <begin position="230"/>
        <end position="249"/>
    </location>
</feature>
<feature type="non-terminal residue" evidence="2">
    <location>
        <position position="1"/>
    </location>
</feature>
<sequence>LELDPNLIYESQLVDKNMRRSHVIIPISYKVIKKQHILEDVEFSLNYALGSEAYENHIYQQIKSQLKFNVFLNGSKIKVEVKPRNDNIKLYDYVWKHNNSNQPSYFIGRYDFIVNWLTNNNEVIIDKKLEEFKKKSYTARILKDNENEMSKAAIKQVRERTITFSLTSDGTWNFLGKVKPNDPNDYRYYMLTDHHVIGSGGSWYNPQINWAGKMEYESINLNYQTVTFEQVPNQNSTPVPENPSTPESTKKDEVIANKITINKIQNGTATIEVTFSKFKLADANKKDFVLEVKDSANDDASAISATELVFDANKKILTGKLNGLASNINYKISKFTLNNNEIKFDFKQEDQQELLNQYIQQAELNTIIDKANKKINIKLQNFSILNSFQDNQPVLTFDIEINKKDGITQVVHKSLTKNQLLNPNGLEIDLKDKMKNNIDYDVKLTNVKIANIALNNDNVNYQTVTFEQVPDQKLEPKEEKQTKAVDYEKAIKDEDYVKQITLSNLEKYISNEYQYLNPNNKTLDYKNHSFVQKFLDEIDLLAQKLESNDLNLEDKQIYEKIILGLRWLLAEDNNETKNKALELFKDYFTTIMKATKVNDKVHYDPSFINEFYGSISNLFEEHDLEPSVEIESNKIRIVKEDKDVIKDKTVTATFNLYNGFDWSTLLKDVVFKEYKKDSNGKPVIDEKTKMPIETDKIVEDPVVMRLEIAEYPKDWNTSKENPKNFSYINFKKSEVLKSPKLVFTKVFNLDKEQKYHINNVMFSHKLIPNLLKALDIKNNTTNAELIKKIKENMTAIDEKTQTNLNTNYIPLSLTETNNKK</sequence>
<keyword evidence="2" id="KW-0449">Lipoprotein</keyword>
<accession>D2EDK9</accession>
<evidence type="ECO:0000256" key="1">
    <source>
        <dbReference type="SAM" id="MobiDB-lite"/>
    </source>
</evidence>
<dbReference type="EMBL" id="FN601257">
    <property type="protein sequence ID" value="CBI70491.1"/>
    <property type="molecule type" value="Genomic_DNA"/>
</dbReference>
<protein>
    <submittedName>
        <fullName evidence="2">Putative lipoprotein</fullName>
    </submittedName>
</protein>